<feature type="transmembrane region" description="Helical" evidence="7">
    <location>
        <begin position="267"/>
        <end position="285"/>
    </location>
</feature>
<keyword evidence="3" id="KW-1003">Cell membrane</keyword>
<accession>A0ABX1KHG4</accession>
<comment type="similarity">
    <text evidence="2">Belongs to the peptidase A24 family.</text>
</comment>
<sequence length="325" mass="34406">MDAGVRRDQLLHRRRSDRWRRWGARHTRRSALPVGEVAVPSLTPLIIVLAGVLGLLIGSFLNVVAYRVPAGISLLRESRCPHCGAEVKPWQNVPVLSWMALRGRCANCDAGIAARYPVVEAATAVAFAIVAWWALTVGFDGVSSSFARSATASTAEAWSLGILTVAFLYFAAISIVLTLIDLDTHRLPNAIVLPSYLVGGILLSTASWLSGDAAALLRGAIGMVALYVFYFVLRLVRPGGMGGGDVKLAGVIGLHLGYVGWGALVVGAFGAFLLGGVFGVALILLRRAGRKTAIPFGPWMLAGAWMGIFAGEAIARGYLGLFAPV</sequence>
<feature type="transmembrane region" description="Helical" evidence="7">
    <location>
        <begin position="187"/>
        <end position="209"/>
    </location>
</feature>
<evidence type="ECO:0000259" key="9">
    <source>
        <dbReference type="Pfam" id="PF06750"/>
    </source>
</evidence>
<feature type="transmembrane region" description="Helical" evidence="7">
    <location>
        <begin position="297"/>
        <end position="319"/>
    </location>
</feature>
<evidence type="ECO:0000256" key="2">
    <source>
        <dbReference type="ARBA" id="ARBA00005801"/>
    </source>
</evidence>
<gene>
    <name evidence="10" type="ORF">HF576_18940</name>
</gene>
<evidence type="ECO:0000259" key="8">
    <source>
        <dbReference type="Pfam" id="PF01478"/>
    </source>
</evidence>
<evidence type="ECO:0000313" key="11">
    <source>
        <dbReference type="Proteomes" id="UP001429745"/>
    </source>
</evidence>
<dbReference type="InterPro" id="IPR010627">
    <property type="entry name" value="Prepilin_pept_A24_N"/>
</dbReference>
<protein>
    <submittedName>
        <fullName evidence="10">Prepilin peptidase</fullName>
    </submittedName>
</protein>
<comment type="caution">
    <text evidence="10">The sequence shown here is derived from an EMBL/GenBank/DDBJ whole genome shotgun (WGS) entry which is preliminary data.</text>
</comment>
<feature type="domain" description="Prepilin peptidase A24 N-terminal" evidence="9">
    <location>
        <begin position="52"/>
        <end position="132"/>
    </location>
</feature>
<proteinExistence type="inferred from homology"/>
<evidence type="ECO:0000256" key="3">
    <source>
        <dbReference type="ARBA" id="ARBA00022475"/>
    </source>
</evidence>
<feature type="domain" description="Prepilin type IV endopeptidase peptidase" evidence="8">
    <location>
        <begin position="169"/>
        <end position="280"/>
    </location>
</feature>
<evidence type="ECO:0000256" key="5">
    <source>
        <dbReference type="ARBA" id="ARBA00022989"/>
    </source>
</evidence>
<feature type="transmembrane region" description="Helical" evidence="7">
    <location>
        <begin position="215"/>
        <end position="233"/>
    </location>
</feature>
<feature type="transmembrane region" description="Helical" evidence="7">
    <location>
        <begin position="42"/>
        <end position="66"/>
    </location>
</feature>
<organism evidence="10 11">
    <name type="scientific">Microbacterium salsuginis</name>
    <dbReference type="NCBI Taxonomy" id="2722803"/>
    <lineage>
        <taxon>Bacteria</taxon>
        <taxon>Bacillati</taxon>
        <taxon>Actinomycetota</taxon>
        <taxon>Actinomycetes</taxon>
        <taxon>Micrococcales</taxon>
        <taxon>Microbacteriaceae</taxon>
        <taxon>Microbacterium</taxon>
    </lineage>
</organism>
<feature type="transmembrane region" description="Helical" evidence="7">
    <location>
        <begin position="157"/>
        <end position="180"/>
    </location>
</feature>
<evidence type="ECO:0000256" key="1">
    <source>
        <dbReference type="ARBA" id="ARBA00004651"/>
    </source>
</evidence>
<feature type="transmembrane region" description="Helical" evidence="7">
    <location>
        <begin position="245"/>
        <end position="261"/>
    </location>
</feature>
<keyword evidence="4 7" id="KW-0812">Transmembrane</keyword>
<reference evidence="10 11" key="1">
    <citation type="submission" date="2020-04" db="EMBL/GenBank/DDBJ databases">
        <title>CFH 90308 Microbacterium sp.</title>
        <authorList>
            <person name="Nie G."/>
            <person name="Ming H."/>
            <person name="Xia T."/>
        </authorList>
    </citation>
    <scope>NUCLEOTIDE SEQUENCE [LARGE SCALE GENOMIC DNA]</scope>
    <source>
        <strain evidence="10 11">CFH 90308</strain>
    </source>
</reference>
<keyword evidence="6 7" id="KW-0472">Membrane</keyword>
<comment type="subcellular location">
    <subcellularLocation>
        <location evidence="1">Cell membrane</location>
        <topology evidence="1">Multi-pass membrane protein</topology>
    </subcellularLocation>
</comment>
<dbReference type="Gene3D" id="1.20.120.1220">
    <property type="match status" value="1"/>
</dbReference>
<dbReference type="InterPro" id="IPR050882">
    <property type="entry name" value="Prepilin_peptidase/N-MTase"/>
</dbReference>
<evidence type="ECO:0000256" key="4">
    <source>
        <dbReference type="ARBA" id="ARBA00022692"/>
    </source>
</evidence>
<dbReference type="PANTHER" id="PTHR30487">
    <property type="entry name" value="TYPE 4 PREPILIN-LIKE PROTEINS LEADER PEPTIDE-PROCESSING ENZYME"/>
    <property type="match status" value="1"/>
</dbReference>
<keyword evidence="11" id="KW-1185">Reference proteome</keyword>
<evidence type="ECO:0000313" key="10">
    <source>
        <dbReference type="EMBL" id="NLP85912.1"/>
    </source>
</evidence>
<dbReference type="Proteomes" id="UP001429745">
    <property type="component" value="Unassembled WGS sequence"/>
</dbReference>
<dbReference type="Pfam" id="PF06750">
    <property type="entry name" value="A24_N_bact"/>
    <property type="match status" value="1"/>
</dbReference>
<dbReference type="InterPro" id="IPR000045">
    <property type="entry name" value="Prepilin_IV_endopep_pep"/>
</dbReference>
<name>A0ABX1KHG4_9MICO</name>
<keyword evidence="5 7" id="KW-1133">Transmembrane helix</keyword>
<dbReference type="PANTHER" id="PTHR30487:SF0">
    <property type="entry name" value="PREPILIN LEADER PEPTIDASE_N-METHYLTRANSFERASE-RELATED"/>
    <property type="match status" value="1"/>
</dbReference>
<dbReference type="Pfam" id="PF01478">
    <property type="entry name" value="Peptidase_A24"/>
    <property type="match status" value="1"/>
</dbReference>
<evidence type="ECO:0000256" key="7">
    <source>
        <dbReference type="SAM" id="Phobius"/>
    </source>
</evidence>
<evidence type="ECO:0000256" key="6">
    <source>
        <dbReference type="ARBA" id="ARBA00023136"/>
    </source>
</evidence>
<feature type="transmembrane region" description="Helical" evidence="7">
    <location>
        <begin position="118"/>
        <end position="137"/>
    </location>
</feature>
<dbReference type="EMBL" id="JABACI010000006">
    <property type="protein sequence ID" value="NLP85912.1"/>
    <property type="molecule type" value="Genomic_DNA"/>
</dbReference>